<name>A0A563END6_9PSEU</name>
<proteinExistence type="predicted"/>
<dbReference type="SUPFAM" id="SSF48208">
    <property type="entry name" value="Six-hairpin glycosidases"/>
    <property type="match status" value="1"/>
</dbReference>
<dbReference type="RefSeq" id="WP_146356298.1">
    <property type="nucleotide sequence ID" value="NZ_VOBR01000020.1"/>
</dbReference>
<accession>A0A563END6</accession>
<dbReference type="Proteomes" id="UP000316639">
    <property type="component" value="Unassembled WGS sequence"/>
</dbReference>
<dbReference type="OrthoDB" id="428577at2"/>
<comment type="caution">
    <text evidence="1">The sequence shown here is derived from an EMBL/GenBank/DDBJ whole genome shotgun (WGS) entry which is preliminary data.</text>
</comment>
<dbReference type="Gene3D" id="1.50.10.10">
    <property type="match status" value="2"/>
</dbReference>
<dbReference type="InterPro" id="IPR012341">
    <property type="entry name" value="6hp_glycosidase-like_sf"/>
</dbReference>
<organism evidence="1 2">
    <name type="scientific">Lentzea tibetensis</name>
    <dbReference type="NCBI Taxonomy" id="2591470"/>
    <lineage>
        <taxon>Bacteria</taxon>
        <taxon>Bacillati</taxon>
        <taxon>Actinomycetota</taxon>
        <taxon>Actinomycetes</taxon>
        <taxon>Pseudonocardiales</taxon>
        <taxon>Pseudonocardiaceae</taxon>
        <taxon>Lentzea</taxon>
    </lineage>
</organism>
<gene>
    <name evidence="1" type="ORF">FKR81_28410</name>
</gene>
<dbReference type="GO" id="GO:0005975">
    <property type="term" value="P:carbohydrate metabolic process"/>
    <property type="evidence" value="ECO:0007669"/>
    <property type="project" value="InterPro"/>
</dbReference>
<evidence type="ECO:0000313" key="1">
    <source>
        <dbReference type="EMBL" id="TWP48510.1"/>
    </source>
</evidence>
<protein>
    <submittedName>
        <fullName evidence="1">Sugar ABC transporter permease</fullName>
    </submittedName>
</protein>
<evidence type="ECO:0000313" key="2">
    <source>
        <dbReference type="Proteomes" id="UP000316639"/>
    </source>
</evidence>
<keyword evidence="2" id="KW-1185">Reference proteome</keyword>
<dbReference type="InterPro" id="IPR008928">
    <property type="entry name" value="6-hairpin_glycosidase_sf"/>
</dbReference>
<dbReference type="AlphaFoldDB" id="A0A563END6"/>
<dbReference type="EMBL" id="VOBR01000020">
    <property type="protein sequence ID" value="TWP48510.1"/>
    <property type="molecule type" value="Genomic_DNA"/>
</dbReference>
<reference evidence="1 2" key="1">
    <citation type="submission" date="2019-07" db="EMBL/GenBank/DDBJ databases">
        <title>Lentzea xizangensis sp. nov., isolated from Qinghai-Tibetan Plateau Soils.</title>
        <authorList>
            <person name="Huang J."/>
        </authorList>
    </citation>
    <scope>NUCLEOTIDE SEQUENCE [LARGE SCALE GENOMIC DNA]</scope>
    <source>
        <strain evidence="1 2">FXJ1.1311</strain>
    </source>
</reference>
<sequence length="266" mass="29380">MVAGVNLRDRVEQTLAEVGDRFPLHADPVGGLWRTTARGSWTAGFWVGLLSLFGHPETPRWNARLECWSDADTVLQGMIFWYGRSDADLAVRAAKSLVSRFDAGTGLVPWGDAIGQDTGIRADGAAGVVPLLAWAGFHDVARSHLDQHLELHPLERWSRGRAWLLLAAADAVLWLGDDYRDRAETMADEWLESEDSSAEAIAAVAVVKLGRDVSPMLDRLAERHFVDGRLLGGRYEELVNHELVWGTFFFALALAMSEGRLSPHDL</sequence>